<sequence>MLWCHADKPFRKLNVFSPFLHSYLSPLLSSPRSFDRRHKGCPTALVLRSLSPSCPSPILPSLPPVLPPLLPSLPARAGPLPIQTGFLTSIADLIIKNHVRLKKLKRRHHPPRPETNKRELDLCTHGLVFRIWEVESPAETPKRSCTVSDGERGLLHLGC</sequence>
<proteinExistence type="predicted"/>
<evidence type="ECO:0000313" key="2">
    <source>
        <dbReference type="Proteomes" id="UP000823388"/>
    </source>
</evidence>
<dbReference type="PANTHER" id="PTHR36381:SF1">
    <property type="entry name" value="ETHYLENE-REGULATED TRANSCRIPT 2 (ERT2)"/>
    <property type="match status" value="1"/>
</dbReference>
<name>A0A8T0T890_PANVG</name>
<evidence type="ECO:0000313" key="1">
    <source>
        <dbReference type="EMBL" id="KAG2606517.1"/>
    </source>
</evidence>
<dbReference type="AlphaFoldDB" id="A0A8T0T890"/>
<keyword evidence="2" id="KW-1185">Reference proteome</keyword>
<dbReference type="PANTHER" id="PTHR36381">
    <property type="entry name" value="ETHYLENE-REGULATED TRANSCRIPT 2 (ERT2)"/>
    <property type="match status" value="1"/>
</dbReference>
<comment type="caution">
    <text evidence="1">The sequence shown here is derived from an EMBL/GenBank/DDBJ whole genome shotgun (WGS) entry which is preliminary data.</text>
</comment>
<organism evidence="1 2">
    <name type="scientific">Panicum virgatum</name>
    <name type="common">Blackwell switchgrass</name>
    <dbReference type="NCBI Taxonomy" id="38727"/>
    <lineage>
        <taxon>Eukaryota</taxon>
        <taxon>Viridiplantae</taxon>
        <taxon>Streptophyta</taxon>
        <taxon>Embryophyta</taxon>
        <taxon>Tracheophyta</taxon>
        <taxon>Spermatophyta</taxon>
        <taxon>Magnoliopsida</taxon>
        <taxon>Liliopsida</taxon>
        <taxon>Poales</taxon>
        <taxon>Poaceae</taxon>
        <taxon>PACMAD clade</taxon>
        <taxon>Panicoideae</taxon>
        <taxon>Panicodae</taxon>
        <taxon>Paniceae</taxon>
        <taxon>Panicinae</taxon>
        <taxon>Panicum</taxon>
        <taxon>Panicum sect. Hiantes</taxon>
    </lineage>
</organism>
<accession>A0A8T0T890</accession>
<dbReference type="EMBL" id="CM029044">
    <property type="protein sequence ID" value="KAG2606517.1"/>
    <property type="molecule type" value="Genomic_DNA"/>
</dbReference>
<gene>
    <name evidence="1" type="ORF">PVAP13_4NG166111</name>
</gene>
<reference evidence="1" key="1">
    <citation type="submission" date="2020-05" db="EMBL/GenBank/DDBJ databases">
        <title>WGS assembly of Panicum virgatum.</title>
        <authorList>
            <person name="Lovell J.T."/>
            <person name="Jenkins J."/>
            <person name="Shu S."/>
            <person name="Juenger T.E."/>
            <person name="Schmutz J."/>
        </authorList>
    </citation>
    <scope>NUCLEOTIDE SEQUENCE</scope>
    <source>
        <strain evidence="1">AP13</strain>
    </source>
</reference>
<dbReference type="Proteomes" id="UP000823388">
    <property type="component" value="Chromosome 4N"/>
</dbReference>
<protein>
    <submittedName>
        <fullName evidence="1">Uncharacterized protein</fullName>
    </submittedName>
</protein>